<dbReference type="InterPro" id="IPR017850">
    <property type="entry name" value="Alkaline_phosphatase_core_sf"/>
</dbReference>
<dbReference type="AlphaFoldDB" id="A0A4R7D2G0"/>
<dbReference type="InterPro" id="IPR017767">
    <property type="entry name" value="PC-PLC"/>
</dbReference>
<reference evidence="5 6" key="1">
    <citation type="submission" date="2019-03" db="EMBL/GenBank/DDBJ databases">
        <title>Genomic Encyclopedia of Type Strains, Phase III (KMG-III): the genomes of soil and plant-associated and newly described type strains.</title>
        <authorList>
            <person name="Whitman W."/>
        </authorList>
    </citation>
    <scope>NUCLEOTIDE SEQUENCE [LARGE SCALE GENOMIC DNA]</scope>
    <source>
        <strain evidence="5 6">CGMCC 1.12801</strain>
    </source>
</reference>
<keyword evidence="6" id="KW-1185">Reference proteome</keyword>
<evidence type="ECO:0000256" key="2">
    <source>
        <dbReference type="ARBA" id="ARBA00012018"/>
    </source>
</evidence>
<dbReference type="EMBL" id="SNZV01000004">
    <property type="protein sequence ID" value="TDS13764.1"/>
    <property type="molecule type" value="Genomic_DNA"/>
</dbReference>
<dbReference type="PROSITE" id="PS51318">
    <property type="entry name" value="TAT"/>
    <property type="match status" value="1"/>
</dbReference>
<evidence type="ECO:0000256" key="1">
    <source>
        <dbReference type="ARBA" id="ARBA00009717"/>
    </source>
</evidence>
<organism evidence="5 6">
    <name type="scientific">Sphingobacterium paludis</name>
    <dbReference type="NCBI Taxonomy" id="1476465"/>
    <lineage>
        <taxon>Bacteria</taxon>
        <taxon>Pseudomonadati</taxon>
        <taxon>Bacteroidota</taxon>
        <taxon>Sphingobacteriia</taxon>
        <taxon>Sphingobacteriales</taxon>
        <taxon>Sphingobacteriaceae</taxon>
        <taxon>Sphingobacterium</taxon>
    </lineage>
</organism>
<evidence type="ECO:0000256" key="3">
    <source>
        <dbReference type="ARBA" id="ARBA00022801"/>
    </source>
</evidence>
<dbReference type="PANTHER" id="PTHR31956">
    <property type="entry name" value="NON-SPECIFIC PHOSPHOLIPASE C4-RELATED"/>
    <property type="match status" value="1"/>
</dbReference>
<dbReference type="Pfam" id="PF05506">
    <property type="entry name" value="PLipase_C_C"/>
    <property type="match status" value="1"/>
</dbReference>
<keyword evidence="3" id="KW-0378">Hydrolase</keyword>
<dbReference type="PANTHER" id="PTHR31956:SF1">
    <property type="entry name" value="NON-SPECIFIC PHOSPHOLIPASE C1"/>
    <property type="match status" value="1"/>
</dbReference>
<gene>
    <name evidence="5" type="ORF">B0I21_10490</name>
</gene>
<protein>
    <recommendedName>
        <fullName evidence="2">phospholipase C</fullName>
        <ecNumber evidence="2">3.1.4.3</ecNumber>
    </recommendedName>
</protein>
<dbReference type="InterPro" id="IPR006311">
    <property type="entry name" value="TAT_signal"/>
</dbReference>
<feature type="domain" description="Bacterial phospholipase C C-terminal" evidence="4">
    <location>
        <begin position="641"/>
        <end position="739"/>
    </location>
</feature>
<name>A0A4R7D2G0_9SPHI</name>
<comment type="caution">
    <text evidence="5">The sequence shown here is derived from an EMBL/GenBank/DDBJ whole genome shotgun (WGS) entry which is preliminary data.</text>
</comment>
<accession>A0A4R7D2G0</accession>
<dbReference type="Proteomes" id="UP000294752">
    <property type="component" value="Unassembled WGS sequence"/>
</dbReference>
<evidence type="ECO:0000259" key="4">
    <source>
        <dbReference type="Pfam" id="PF05506"/>
    </source>
</evidence>
<dbReference type="InterPro" id="IPR008475">
    <property type="entry name" value="PLipase_C_C"/>
</dbReference>
<dbReference type="Pfam" id="PF04185">
    <property type="entry name" value="Phosphoesterase"/>
    <property type="match status" value="2"/>
</dbReference>
<dbReference type="EC" id="3.1.4.3" evidence="2"/>
<evidence type="ECO:0000313" key="5">
    <source>
        <dbReference type="EMBL" id="TDS13764.1"/>
    </source>
</evidence>
<sequence>MSARSVKTKSAYSIITKRIMENRRSFLKKASLLAGATAAVKLVPDSIQRALAIEAPLGSTFLDAEHIVFLMQENRSFDHCYGTLRGVRGFNDPRAIKQPNGLPVWFQQDNDGNTFAPFRLDIENSKTSWMGSLPHSWKDMVHARNDGKMDTWLEAKRAGDPNFKHMPLTMGYHNRQDIPFYYAFADAFTICDQHFCSSLTGTCANRSYFWSASIREESHNPESEAHVDNGQIEYKDVGWKTYPERLEEAGISWKVYQNELSVPVGFEGEQSDWLANFTDNNLEFHQQYHVRFHPAHVNYLRQRLHAVEEALATGSADKSEKRAALQKEARILRKDIERFGEEAFKKLDPFQQSIHRKAFTTNSGDPNYHQLETIRYRDQQKEEEVAVPKGDVFHQFRQDVKTNSLPTVSWLVAPCRFSDHPSSPWYGAWYVSEALDILTENPEIWKKTIFILTYDENDGYFDHVPPFVPAHSDRPDSGALPQGMRTENEYVTMEQERRRSGNEGNTLDSPIGLGFRVPLVIASPWSKGGRVNSEVFDLTSSLQFLEYFMQKKFNKQVVEENLSDWRRLICGNLTSVFEPVNHVDRVTIDSVDRNVHVERIHAAREKALPSGFTKLDSSAFKNKENTTELWNSPQEKGTKLACALPYAIAVNASVDQTKNVLRVQFKVHRGLSKTKEVGVPFFAISPLGYGENNTRGKTWNFAVRQDEPLIYEWPLDQFKSDNYHLRIYGPNGFYRSFKGSKSAKTAVLIVTQVDHTEYLTVQSNNNQQQLMIKDLSYGMPSKALSSTNFTWKTSLKKSFGWYDMEITSNEDPHFSYQYAGHLETGKTSRTDPLMGGER</sequence>
<comment type="similarity">
    <text evidence="1">Belongs to the bacterial phospholipase C family.</text>
</comment>
<dbReference type="GO" id="GO:0034480">
    <property type="term" value="F:phosphatidylcholine phospholipase C activity"/>
    <property type="evidence" value="ECO:0007669"/>
    <property type="project" value="UniProtKB-EC"/>
</dbReference>
<proteinExistence type="inferred from homology"/>
<evidence type="ECO:0000313" key="6">
    <source>
        <dbReference type="Proteomes" id="UP000294752"/>
    </source>
</evidence>
<dbReference type="NCBIfam" id="TIGR03396">
    <property type="entry name" value="PC_PLC"/>
    <property type="match status" value="1"/>
</dbReference>
<dbReference type="InterPro" id="IPR007312">
    <property type="entry name" value="Phosphoesterase"/>
</dbReference>
<dbReference type="GO" id="GO:0016042">
    <property type="term" value="P:lipid catabolic process"/>
    <property type="evidence" value="ECO:0007669"/>
    <property type="project" value="InterPro"/>
</dbReference>
<dbReference type="Gene3D" id="3.40.720.10">
    <property type="entry name" value="Alkaline Phosphatase, subunit A"/>
    <property type="match status" value="2"/>
</dbReference>